<dbReference type="Pfam" id="PF07157">
    <property type="entry name" value="DNA_circ_N"/>
    <property type="match status" value="1"/>
</dbReference>
<proteinExistence type="predicted"/>
<comment type="caution">
    <text evidence="2">The sequence shown here is derived from an EMBL/GenBank/DDBJ whole genome shotgun (WGS) entry which is preliminary data.</text>
</comment>
<gene>
    <name evidence="2" type="ORF">QMK45_00215</name>
</gene>
<sequence>MNWRDRLLPASFRGVGFWIDQAKTPVGRKGQLHEYPQRDLPYFEDLGQQAKTHDITAFIIGADCLEQRDKLLKALEAGNGELVHPWLGRLQVKVGECDMTHTRQDGGLVTFSLKFYPDRPLPFPTATVSTQKVLLAKADTLLGSAVSRFEEVIVRIQAARIGINNLRNSLTGVFDVIKEQLKPLIAQYKEITELVRAVKELPKEVAAEFKGLLGDIKELKAFAKEGYRGVIADVSQQLEAIRKADAPKITTGKDTNAAAQAMADLVQDTLIVKVAQWVASMPVAAKPVKLLSTPSLDQQSKQPISRQEVPATDDLQALQKDLVEALQMAKNKAGPAHYQAISDVQDALVAHLKAVASSGVRLVTKSFQESLPALVVAYKQFSDATRVTEVVQRNGATNPLYLPPNDVKVSRE</sequence>
<evidence type="ECO:0000259" key="1">
    <source>
        <dbReference type="Pfam" id="PF07157"/>
    </source>
</evidence>
<organism evidence="2 3">
    <name type="scientific">Pseudomonas zeae</name>
    <dbReference type="NCBI Taxonomy" id="2745510"/>
    <lineage>
        <taxon>Bacteria</taxon>
        <taxon>Pseudomonadati</taxon>
        <taxon>Pseudomonadota</taxon>
        <taxon>Gammaproteobacteria</taxon>
        <taxon>Pseudomonadales</taxon>
        <taxon>Pseudomonadaceae</taxon>
        <taxon>Pseudomonas</taxon>
    </lineage>
</organism>
<dbReference type="InterPro" id="IPR009826">
    <property type="entry name" value="DNA_circ_N"/>
</dbReference>
<dbReference type="RefSeq" id="WP_093436487.1">
    <property type="nucleotide sequence ID" value="NZ_CP102358.1"/>
</dbReference>
<name>A0ABU5BD77_9PSED</name>
<dbReference type="EMBL" id="JASFAG010000001">
    <property type="protein sequence ID" value="MDX9674363.1"/>
    <property type="molecule type" value="Genomic_DNA"/>
</dbReference>
<protein>
    <submittedName>
        <fullName evidence="2">DNA circularization N-terminal domain-containing protein</fullName>
    </submittedName>
</protein>
<evidence type="ECO:0000313" key="3">
    <source>
        <dbReference type="Proteomes" id="UP001287024"/>
    </source>
</evidence>
<feature type="domain" description="DNA circulation N-terminal" evidence="1">
    <location>
        <begin position="7"/>
        <end position="92"/>
    </location>
</feature>
<evidence type="ECO:0000313" key="2">
    <source>
        <dbReference type="EMBL" id="MDX9674363.1"/>
    </source>
</evidence>
<keyword evidence="3" id="KW-1185">Reference proteome</keyword>
<accession>A0ABU5BD77</accession>
<dbReference type="Proteomes" id="UP001287024">
    <property type="component" value="Unassembled WGS sequence"/>
</dbReference>
<reference evidence="2 3" key="1">
    <citation type="submission" date="2023-05" db="EMBL/GenBank/DDBJ databases">
        <title>Siderophore-mediated competition between Bacillus subtilis and Pseudomonas marginalis.</title>
        <authorList>
            <person name="Lyng M."/>
            <person name="Joergensen J.P.B."/>
            <person name="Schostag M.D."/>
            <person name="Jarmusch S.A."/>
            <person name="Aguilar D.K.C."/>
            <person name="Andrade C.N.L."/>
            <person name="Kovacs A.T."/>
        </authorList>
    </citation>
    <scope>NUCLEOTIDE SEQUENCE [LARGE SCALE GENOMIC DNA]</scope>
    <source>
        <strain evidence="2 3">P8_72</strain>
    </source>
</reference>